<accession>A0ABX5YRC0</accession>
<organism evidence="1 2">
    <name type="scientific">Gimesia maris</name>
    <dbReference type="NCBI Taxonomy" id="122"/>
    <lineage>
        <taxon>Bacteria</taxon>
        <taxon>Pseudomonadati</taxon>
        <taxon>Planctomycetota</taxon>
        <taxon>Planctomycetia</taxon>
        <taxon>Planctomycetales</taxon>
        <taxon>Planctomycetaceae</taxon>
        <taxon>Gimesia</taxon>
    </lineage>
</organism>
<proteinExistence type="predicted"/>
<name>A0ABX5YRC0_9PLAN</name>
<sequence>MIWNIFSVLAMITRDLCISGRFQREINEIQVTEQTLNPKNKIWQLEQNTLANADL</sequence>
<evidence type="ECO:0000313" key="1">
    <source>
        <dbReference type="EMBL" id="QEG18284.1"/>
    </source>
</evidence>
<keyword evidence="2" id="KW-1185">Reference proteome</keyword>
<protein>
    <submittedName>
        <fullName evidence="1">Uncharacterized protein</fullName>
    </submittedName>
</protein>
<dbReference type="EMBL" id="CP042910">
    <property type="protein sequence ID" value="QEG18284.1"/>
    <property type="molecule type" value="Genomic_DNA"/>
</dbReference>
<reference evidence="1 2" key="1">
    <citation type="submission" date="2019-08" db="EMBL/GenBank/DDBJ databases">
        <title>Deep-cultivation of Planctomycetes and their phenomic and genomic characterization uncovers novel biology.</title>
        <authorList>
            <person name="Wiegand S."/>
            <person name="Jogler M."/>
            <person name="Boedeker C."/>
            <person name="Pinto D."/>
            <person name="Vollmers J."/>
            <person name="Rivas-Marin E."/>
            <person name="Kohn T."/>
            <person name="Peeters S.H."/>
            <person name="Heuer A."/>
            <person name="Rast P."/>
            <person name="Oberbeckmann S."/>
            <person name="Bunk B."/>
            <person name="Jeske O."/>
            <person name="Meyerdierks A."/>
            <person name="Storesund J.E."/>
            <person name="Kallscheuer N."/>
            <person name="Luecker S."/>
            <person name="Lage O.M."/>
            <person name="Pohl T."/>
            <person name="Merkel B.J."/>
            <person name="Hornburger P."/>
            <person name="Mueller R.-W."/>
            <person name="Bruemmer F."/>
            <person name="Labrenz M."/>
            <person name="Spormann A.M."/>
            <person name="Op den Camp H."/>
            <person name="Overmann J."/>
            <person name="Amann R."/>
            <person name="Jetten M.S.M."/>
            <person name="Mascher T."/>
            <person name="Medema M.H."/>
            <person name="Devos D.P."/>
            <person name="Kaster A.-K."/>
            <person name="Ovreas L."/>
            <person name="Rohde M."/>
            <person name="Galperin M.Y."/>
            <person name="Jogler C."/>
        </authorList>
    </citation>
    <scope>NUCLEOTIDE SEQUENCE [LARGE SCALE GENOMIC DNA]</scope>
    <source>
        <strain evidence="1 2">DSM 8797</strain>
    </source>
</reference>
<evidence type="ECO:0000313" key="2">
    <source>
        <dbReference type="Proteomes" id="UP000322887"/>
    </source>
</evidence>
<dbReference type="Proteomes" id="UP000322887">
    <property type="component" value="Chromosome"/>
</dbReference>
<gene>
    <name evidence="1" type="ORF">GmarT_41700</name>
</gene>